<evidence type="ECO:0000313" key="3">
    <source>
        <dbReference type="Proteomes" id="UP000607796"/>
    </source>
</evidence>
<feature type="signal peptide" evidence="1">
    <location>
        <begin position="1"/>
        <end position="17"/>
    </location>
</feature>
<dbReference type="EMBL" id="JADFFK010000012">
    <property type="protein sequence ID" value="MBE9638410.1"/>
    <property type="molecule type" value="Genomic_DNA"/>
</dbReference>
<dbReference type="RefSeq" id="WP_194135712.1">
    <property type="nucleotide sequence ID" value="NZ_JADFFK010000012.1"/>
</dbReference>
<gene>
    <name evidence="2" type="ORF">IQ782_16270</name>
</gene>
<organism evidence="2 3">
    <name type="scientific">Salipiger mangrovisoli</name>
    <dbReference type="NCBI Taxonomy" id="2865933"/>
    <lineage>
        <taxon>Bacteria</taxon>
        <taxon>Pseudomonadati</taxon>
        <taxon>Pseudomonadota</taxon>
        <taxon>Alphaproteobacteria</taxon>
        <taxon>Rhodobacterales</taxon>
        <taxon>Roseobacteraceae</taxon>
        <taxon>Salipiger</taxon>
    </lineage>
</organism>
<dbReference type="Proteomes" id="UP000607796">
    <property type="component" value="Unassembled WGS sequence"/>
</dbReference>
<keyword evidence="1" id="KW-0732">Signal</keyword>
<feature type="chain" id="PRO_5045282919" evidence="1">
    <location>
        <begin position="18"/>
        <end position="112"/>
    </location>
</feature>
<name>A0ABR9X497_9RHOB</name>
<evidence type="ECO:0000313" key="2">
    <source>
        <dbReference type="EMBL" id="MBE9638410.1"/>
    </source>
</evidence>
<comment type="caution">
    <text evidence="2">The sequence shown here is derived from an EMBL/GenBank/DDBJ whole genome shotgun (WGS) entry which is preliminary data.</text>
</comment>
<accession>A0ABR9X497</accession>
<proteinExistence type="predicted"/>
<keyword evidence="3" id="KW-1185">Reference proteome</keyword>
<protein>
    <submittedName>
        <fullName evidence="2">Uncharacterized protein</fullName>
    </submittedName>
</protein>
<evidence type="ECO:0000256" key="1">
    <source>
        <dbReference type="SAM" id="SignalP"/>
    </source>
</evidence>
<reference evidence="2 3" key="1">
    <citation type="journal article" date="2021" name="Int. J. Syst. Evol. Microbiol.">
        <title>Salipiger mangrovisoli sp. nov., isolated from mangrove soil and the proposal for the reclassification of Paraphaeobacter pallidus as Salipiger pallidus comb. nov.</title>
        <authorList>
            <person name="Du J."/>
            <person name="Liu Y."/>
            <person name="Pei T."/>
            <person name="Deng M.R."/>
            <person name="Zhu H."/>
        </authorList>
    </citation>
    <scope>NUCLEOTIDE SEQUENCE [LARGE SCALE GENOMIC DNA]</scope>
    <source>
        <strain evidence="2 3">6D45A</strain>
    </source>
</reference>
<sequence>MKGLVAALMLAAGAAHAHPEAADCAALWQGAALEIADDPSPGDSSESASLLARQFSLSAAAGGLTGPTLRAAILEALPGYRLLYRGVLAGDAQSRALFERRSEDCSHLLPQG</sequence>